<name>A0A7J8TA81_GOSDV</name>
<sequence>MKELLESTEEKLAERDENLEDMVLAMKKEIEKLKRELTIYKAALSNGMLSSRSTDEKRGRNTIGTWEEFQRELKKQFYPQFTEKEARAKLRRLTQQGTIREYVRAFSELMLQISDLSEKESFYWFEDGLKPWAKHELRRQGITELTVAMAEAESFVELGPARDKLEASKPNGKGNGERNHEKDEEGHSDDGNSTDSTSGNGKSRDANRGFDDPRDKRKKIKCFLCQGPHMVRKCPNKVMISVIKKKD</sequence>
<feature type="non-terminal residue" evidence="4">
    <location>
        <position position="247"/>
    </location>
</feature>
<evidence type="ECO:0000313" key="4">
    <source>
        <dbReference type="EMBL" id="MBA0635061.1"/>
    </source>
</evidence>
<feature type="compositionally biased region" description="Basic and acidic residues" evidence="2">
    <location>
        <begin position="175"/>
        <end position="190"/>
    </location>
</feature>
<feature type="coiled-coil region" evidence="1">
    <location>
        <begin position="5"/>
        <end position="43"/>
    </location>
</feature>
<dbReference type="AlphaFoldDB" id="A0A7J8TA81"/>
<feature type="region of interest" description="Disordered" evidence="2">
    <location>
        <begin position="159"/>
        <end position="214"/>
    </location>
</feature>
<evidence type="ECO:0000313" key="5">
    <source>
        <dbReference type="Proteomes" id="UP000593561"/>
    </source>
</evidence>
<dbReference type="EMBL" id="JABFAC010240417">
    <property type="protein sequence ID" value="MBA0635061.1"/>
    <property type="molecule type" value="Genomic_DNA"/>
</dbReference>
<evidence type="ECO:0000256" key="2">
    <source>
        <dbReference type="SAM" id="MobiDB-lite"/>
    </source>
</evidence>
<protein>
    <recommendedName>
        <fullName evidence="3">Retrotransposon gag domain-containing protein</fullName>
    </recommendedName>
</protein>
<feature type="compositionally biased region" description="Basic and acidic residues" evidence="2">
    <location>
        <begin position="202"/>
        <end position="214"/>
    </location>
</feature>
<dbReference type="Pfam" id="PF03732">
    <property type="entry name" value="Retrotrans_gag"/>
    <property type="match status" value="1"/>
</dbReference>
<organism evidence="4 5">
    <name type="scientific">Gossypium davidsonii</name>
    <name type="common">Davidson's cotton</name>
    <name type="synonym">Gossypium klotzschianum subsp. davidsonii</name>
    <dbReference type="NCBI Taxonomy" id="34287"/>
    <lineage>
        <taxon>Eukaryota</taxon>
        <taxon>Viridiplantae</taxon>
        <taxon>Streptophyta</taxon>
        <taxon>Embryophyta</taxon>
        <taxon>Tracheophyta</taxon>
        <taxon>Spermatophyta</taxon>
        <taxon>Magnoliopsida</taxon>
        <taxon>eudicotyledons</taxon>
        <taxon>Gunneridae</taxon>
        <taxon>Pentapetalae</taxon>
        <taxon>rosids</taxon>
        <taxon>malvids</taxon>
        <taxon>Malvales</taxon>
        <taxon>Malvaceae</taxon>
        <taxon>Malvoideae</taxon>
        <taxon>Gossypium</taxon>
    </lineage>
</organism>
<dbReference type="InterPro" id="IPR005162">
    <property type="entry name" value="Retrotrans_gag_dom"/>
</dbReference>
<evidence type="ECO:0000259" key="3">
    <source>
        <dbReference type="Pfam" id="PF03732"/>
    </source>
</evidence>
<feature type="domain" description="Retrotransposon gag" evidence="3">
    <location>
        <begin position="58"/>
        <end position="130"/>
    </location>
</feature>
<reference evidence="4 5" key="1">
    <citation type="journal article" date="2019" name="Genome Biol. Evol.">
        <title>Insights into the evolution of the New World diploid cottons (Gossypium, subgenus Houzingenia) based on genome sequencing.</title>
        <authorList>
            <person name="Grover C.E."/>
            <person name="Arick M.A. 2nd"/>
            <person name="Thrash A."/>
            <person name="Conover J.L."/>
            <person name="Sanders W.S."/>
            <person name="Peterson D.G."/>
            <person name="Frelichowski J.E."/>
            <person name="Scheffler J.A."/>
            <person name="Scheffler B.E."/>
            <person name="Wendel J.F."/>
        </authorList>
    </citation>
    <scope>NUCLEOTIDE SEQUENCE [LARGE SCALE GENOMIC DNA]</scope>
    <source>
        <strain evidence="4">27</strain>
        <tissue evidence="4">Leaf</tissue>
    </source>
</reference>
<proteinExistence type="predicted"/>
<keyword evidence="1" id="KW-0175">Coiled coil</keyword>
<comment type="caution">
    <text evidence="4">The sequence shown here is derived from an EMBL/GenBank/DDBJ whole genome shotgun (WGS) entry which is preliminary data.</text>
</comment>
<feature type="compositionally biased region" description="Low complexity" evidence="2">
    <location>
        <begin position="191"/>
        <end position="201"/>
    </location>
</feature>
<evidence type="ECO:0000256" key="1">
    <source>
        <dbReference type="SAM" id="Coils"/>
    </source>
</evidence>
<dbReference type="Proteomes" id="UP000593561">
    <property type="component" value="Unassembled WGS sequence"/>
</dbReference>
<keyword evidence="5" id="KW-1185">Reference proteome</keyword>
<gene>
    <name evidence="4" type="ORF">Godav_024982</name>
</gene>
<accession>A0A7J8TA81</accession>